<dbReference type="RefSeq" id="WP_213100988.1">
    <property type="nucleotide sequence ID" value="NZ_JAGYPM010000001.1"/>
</dbReference>
<protein>
    <submittedName>
        <fullName evidence="1">Uncharacterized protein</fullName>
    </submittedName>
</protein>
<comment type="caution">
    <text evidence="1">The sequence shown here is derived from an EMBL/GenBank/DDBJ whole genome shotgun (WGS) entry which is preliminary data.</text>
</comment>
<evidence type="ECO:0000313" key="2">
    <source>
        <dbReference type="Proteomes" id="UP000681027"/>
    </source>
</evidence>
<accession>A0ABS5NP11</accession>
<proteinExistence type="predicted"/>
<dbReference type="EMBL" id="JAGYPM010000001">
    <property type="protein sequence ID" value="MBS4189565.1"/>
    <property type="molecule type" value="Genomic_DNA"/>
</dbReference>
<dbReference type="Proteomes" id="UP000681027">
    <property type="component" value="Unassembled WGS sequence"/>
</dbReference>
<sequence length="118" mass="13905">MNNFMDKLVHKTKSAISSTSAHLKERFYTLTGTSSATVIQIAEYIRNHTDTKVMKKELLGRTFYFYDLNVEGILYHLETKSDYILQLDVQLENKQIVTYRSYRDHFSLNIPIKFPEFT</sequence>
<evidence type="ECO:0000313" key="1">
    <source>
        <dbReference type="EMBL" id="MBS4189565.1"/>
    </source>
</evidence>
<keyword evidence="2" id="KW-1185">Reference proteome</keyword>
<gene>
    <name evidence="1" type="ORF">KHA94_04980</name>
</gene>
<reference evidence="1 2" key="1">
    <citation type="submission" date="2021-05" db="EMBL/GenBank/DDBJ databases">
        <title>Novel Bacillus species.</title>
        <authorList>
            <person name="Liu G."/>
        </authorList>
    </citation>
    <scope>NUCLEOTIDE SEQUENCE [LARGE SCALE GENOMIC DNA]</scope>
    <source>
        <strain evidence="1 2">FJAT-49705</strain>
    </source>
</reference>
<organism evidence="1 2">
    <name type="scientific">Cytobacillus citreus</name>
    <dbReference type="NCBI Taxonomy" id="2833586"/>
    <lineage>
        <taxon>Bacteria</taxon>
        <taxon>Bacillati</taxon>
        <taxon>Bacillota</taxon>
        <taxon>Bacilli</taxon>
        <taxon>Bacillales</taxon>
        <taxon>Bacillaceae</taxon>
        <taxon>Cytobacillus</taxon>
    </lineage>
</organism>
<name>A0ABS5NP11_9BACI</name>